<evidence type="ECO:0000313" key="2">
    <source>
        <dbReference type="Proteomes" id="UP000499080"/>
    </source>
</evidence>
<dbReference type="AlphaFoldDB" id="A0A4Y2VZN9"/>
<organism evidence="1 2">
    <name type="scientific">Araneus ventricosus</name>
    <name type="common">Orbweaver spider</name>
    <name type="synonym">Epeira ventricosa</name>
    <dbReference type="NCBI Taxonomy" id="182803"/>
    <lineage>
        <taxon>Eukaryota</taxon>
        <taxon>Metazoa</taxon>
        <taxon>Ecdysozoa</taxon>
        <taxon>Arthropoda</taxon>
        <taxon>Chelicerata</taxon>
        <taxon>Arachnida</taxon>
        <taxon>Araneae</taxon>
        <taxon>Araneomorphae</taxon>
        <taxon>Entelegynae</taxon>
        <taxon>Araneoidea</taxon>
        <taxon>Araneidae</taxon>
        <taxon>Araneus</taxon>
    </lineage>
</organism>
<protein>
    <submittedName>
        <fullName evidence="1">Uncharacterized protein</fullName>
    </submittedName>
</protein>
<keyword evidence="2" id="KW-1185">Reference proteome</keyword>
<evidence type="ECO:0000313" key="1">
    <source>
        <dbReference type="EMBL" id="GBO29237.1"/>
    </source>
</evidence>
<reference evidence="1 2" key="1">
    <citation type="journal article" date="2019" name="Sci. Rep.">
        <title>Orb-weaving spider Araneus ventricosus genome elucidates the spidroin gene catalogue.</title>
        <authorList>
            <person name="Kono N."/>
            <person name="Nakamura H."/>
            <person name="Ohtoshi R."/>
            <person name="Moran D.A.P."/>
            <person name="Shinohara A."/>
            <person name="Yoshida Y."/>
            <person name="Fujiwara M."/>
            <person name="Mori M."/>
            <person name="Tomita M."/>
            <person name="Arakawa K."/>
        </authorList>
    </citation>
    <scope>NUCLEOTIDE SEQUENCE [LARGE SCALE GENOMIC DNA]</scope>
</reference>
<dbReference type="Proteomes" id="UP000499080">
    <property type="component" value="Unassembled WGS sequence"/>
</dbReference>
<name>A0A4Y2VZN9_ARAVE</name>
<comment type="caution">
    <text evidence="1">The sequence shown here is derived from an EMBL/GenBank/DDBJ whole genome shotgun (WGS) entry which is preliminary data.</text>
</comment>
<gene>
    <name evidence="1" type="ORF">AVEN_176480_1</name>
</gene>
<dbReference type="EMBL" id="BGPR01052398">
    <property type="protein sequence ID" value="GBO29237.1"/>
    <property type="molecule type" value="Genomic_DNA"/>
</dbReference>
<feature type="non-terminal residue" evidence="1">
    <location>
        <position position="130"/>
    </location>
</feature>
<proteinExistence type="predicted"/>
<sequence>MTFIYLLSIPGTFVICTSHLNSLSSGYGHVDDEHELTKVKMSSSVEQQIQPPISQIPLVGYQVKALRKIAGTFVICTSHLNSLSSGYGHVDDEHELTKVKMSSSVEQQTQPPISQIPLVGYQVKALRKIA</sequence>
<accession>A0A4Y2VZN9</accession>